<evidence type="ECO:0000313" key="3">
    <source>
        <dbReference type="EMBL" id="KAK4193182.1"/>
    </source>
</evidence>
<reference evidence="3" key="2">
    <citation type="submission" date="2023-05" db="EMBL/GenBank/DDBJ databases">
        <authorList>
            <consortium name="Lawrence Berkeley National Laboratory"/>
            <person name="Steindorff A."/>
            <person name="Hensen N."/>
            <person name="Bonometti L."/>
            <person name="Westerberg I."/>
            <person name="Brannstrom I.O."/>
            <person name="Guillou S."/>
            <person name="Cros-Aarteil S."/>
            <person name="Calhoun S."/>
            <person name="Haridas S."/>
            <person name="Kuo A."/>
            <person name="Mondo S."/>
            <person name="Pangilinan J."/>
            <person name="Riley R."/>
            <person name="Labutti K."/>
            <person name="Andreopoulos B."/>
            <person name="Lipzen A."/>
            <person name="Chen C."/>
            <person name="Yanf M."/>
            <person name="Daum C."/>
            <person name="Ng V."/>
            <person name="Clum A."/>
            <person name="Ohm R."/>
            <person name="Martin F."/>
            <person name="Silar P."/>
            <person name="Natvig D."/>
            <person name="Lalanne C."/>
            <person name="Gautier V."/>
            <person name="Ament-Velasquez S.L."/>
            <person name="Kruys A."/>
            <person name="Hutchinson M.I."/>
            <person name="Powell A.J."/>
            <person name="Barry K."/>
            <person name="Miller A.N."/>
            <person name="Grigoriev I.V."/>
            <person name="Debuchy R."/>
            <person name="Gladieux P."/>
            <person name="Thoren M.H."/>
            <person name="Johannesson H."/>
        </authorList>
    </citation>
    <scope>NUCLEOTIDE SEQUENCE</scope>
    <source>
        <strain evidence="3">PSN309</strain>
    </source>
</reference>
<protein>
    <recommendedName>
        <fullName evidence="5">Allergen Asp f 4</fullName>
    </recommendedName>
</protein>
<keyword evidence="2" id="KW-0732">Signal</keyword>
<evidence type="ECO:0000256" key="2">
    <source>
        <dbReference type="SAM" id="SignalP"/>
    </source>
</evidence>
<dbReference type="Proteomes" id="UP001302126">
    <property type="component" value="Unassembled WGS sequence"/>
</dbReference>
<accession>A0AAN6X8C3</accession>
<reference evidence="3" key="1">
    <citation type="journal article" date="2023" name="Mol. Phylogenet. Evol.">
        <title>Genome-scale phylogeny and comparative genomics of the fungal order Sordariales.</title>
        <authorList>
            <person name="Hensen N."/>
            <person name="Bonometti L."/>
            <person name="Westerberg I."/>
            <person name="Brannstrom I.O."/>
            <person name="Guillou S."/>
            <person name="Cros-Aarteil S."/>
            <person name="Calhoun S."/>
            <person name="Haridas S."/>
            <person name="Kuo A."/>
            <person name="Mondo S."/>
            <person name="Pangilinan J."/>
            <person name="Riley R."/>
            <person name="LaButti K."/>
            <person name="Andreopoulos B."/>
            <person name="Lipzen A."/>
            <person name="Chen C."/>
            <person name="Yan M."/>
            <person name="Daum C."/>
            <person name="Ng V."/>
            <person name="Clum A."/>
            <person name="Steindorff A."/>
            <person name="Ohm R.A."/>
            <person name="Martin F."/>
            <person name="Silar P."/>
            <person name="Natvig D.O."/>
            <person name="Lalanne C."/>
            <person name="Gautier V."/>
            <person name="Ament-Velasquez S.L."/>
            <person name="Kruys A."/>
            <person name="Hutchinson M.I."/>
            <person name="Powell A.J."/>
            <person name="Barry K."/>
            <person name="Miller A.N."/>
            <person name="Grigoriev I.V."/>
            <person name="Debuchy R."/>
            <person name="Gladieux P."/>
            <person name="Hiltunen Thoren M."/>
            <person name="Johannesson H."/>
        </authorList>
    </citation>
    <scope>NUCLEOTIDE SEQUENCE</scope>
    <source>
        <strain evidence="3">PSN309</strain>
    </source>
</reference>
<feature type="chain" id="PRO_5043040796" description="Allergen Asp f 4" evidence="2">
    <location>
        <begin position="18"/>
        <end position="309"/>
    </location>
</feature>
<feature type="signal peptide" evidence="2">
    <location>
        <begin position="1"/>
        <end position="17"/>
    </location>
</feature>
<keyword evidence="4" id="KW-1185">Reference proteome</keyword>
<evidence type="ECO:0000313" key="4">
    <source>
        <dbReference type="Proteomes" id="UP001302126"/>
    </source>
</evidence>
<dbReference type="EMBL" id="MU864351">
    <property type="protein sequence ID" value="KAK4193182.1"/>
    <property type="molecule type" value="Genomic_DNA"/>
</dbReference>
<sequence>MQLTHWLLLAGALGATAHPSGHAHLHRHARREGEVTFLKAVHNPAPPPEPTVQAQPEPEPKPSVAAAPEPKPTPSAAPAVKSEPEQDSDSGSGSDAYVPFCTESKNKVKRVTYEQIKYTGNLGTANGCPWNSNLMVVPNSVADKYKYIQKYKNVAKEPYQVVCGNKMGADGENTGSFKVAGQNQLVFTLQPGETKTVAADKNTQGICAWAANEVPTTSHGQFAGVWAEFDFENASNEGWSGADCSSLVAQAYKMDVPGCRMSHGGIDSTILPGGIGDNAYTIGMEALDGIGLNIAPGKVVIDVYVGFSG</sequence>
<dbReference type="PANTHER" id="PTHR42039">
    <property type="entry name" value="PUTATIVE (AFU_ORTHOLOGUE AFUA_3G02940)-RELATED"/>
    <property type="match status" value="1"/>
</dbReference>
<organism evidence="3 4">
    <name type="scientific">Podospora australis</name>
    <dbReference type="NCBI Taxonomy" id="1536484"/>
    <lineage>
        <taxon>Eukaryota</taxon>
        <taxon>Fungi</taxon>
        <taxon>Dikarya</taxon>
        <taxon>Ascomycota</taxon>
        <taxon>Pezizomycotina</taxon>
        <taxon>Sordariomycetes</taxon>
        <taxon>Sordariomycetidae</taxon>
        <taxon>Sordariales</taxon>
        <taxon>Podosporaceae</taxon>
        <taxon>Podospora</taxon>
    </lineage>
</organism>
<dbReference type="AlphaFoldDB" id="A0AAN6X8C3"/>
<name>A0AAN6X8C3_9PEZI</name>
<gene>
    <name evidence="3" type="ORF">QBC35DRAFT_446326</name>
</gene>
<evidence type="ECO:0008006" key="5">
    <source>
        <dbReference type="Google" id="ProtNLM"/>
    </source>
</evidence>
<comment type="caution">
    <text evidence="3">The sequence shown here is derived from an EMBL/GenBank/DDBJ whole genome shotgun (WGS) entry which is preliminary data.</text>
</comment>
<proteinExistence type="predicted"/>
<evidence type="ECO:0000256" key="1">
    <source>
        <dbReference type="SAM" id="MobiDB-lite"/>
    </source>
</evidence>
<dbReference type="InterPro" id="IPR038903">
    <property type="entry name" value="Allergen_Asp_f_4"/>
</dbReference>
<feature type="region of interest" description="Disordered" evidence="1">
    <location>
        <begin position="41"/>
        <end position="99"/>
    </location>
</feature>
<dbReference type="PANTHER" id="PTHR42039:SF1">
    <property type="entry name" value="PUTATIVE (AFU_ORTHOLOGUE AFUA_3G02940)-RELATED"/>
    <property type="match status" value="1"/>
</dbReference>
<dbReference type="GO" id="GO:0005576">
    <property type="term" value="C:extracellular region"/>
    <property type="evidence" value="ECO:0007669"/>
    <property type="project" value="InterPro"/>
</dbReference>
<dbReference type="Pfam" id="PF25312">
    <property type="entry name" value="Allergen_Asp_f_4"/>
    <property type="match status" value="1"/>
</dbReference>
<dbReference type="GO" id="GO:0019863">
    <property type="term" value="F:IgE binding"/>
    <property type="evidence" value="ECO:0007669"/>
    <property type="project" value="InterPro"/>
</dbReference>